<reference evidence="2 3" key="1">
    <citation type="submission" date="2019-08" db="EMBL/GenBank/DDBJ databases">
        <authorList>
            <person name="Peeters C."/>
        </authorList>
    </citation>
    <scope>NUCLEOTIDE SEQUENCE [LARGE SCALE GENOMIC DNA]</scope>
    <source>
        <strain evidence="2 3">LMG 31121</strain>
    </source>
</reference>
<dbReference type="AlphaFoldDB" id="A0A5E5BIT4"/>
<dbReference type="EMBL" id="CABPSR010000030">
    <property type="protein sequence ID" value="VVE85614.1"/>
    <property type="molecule type" value="Genomic_DNA"/>
</dbReference>
<feature type="region of interest" description="Disordered" evidence="1">
    <location>
        <begin position="81"/>
        <end position="102"/>
    </location>
</feature>
<evidence type="ECO:0000313" key="3">
    <source>
        <dbReference type="Proteomes" id="UP000335538"/>
    </source>
</evidence>
<protein>
    <submittedName>
        <fullName evidence="2">AAA family ATPase</fullName>
    </submittedName>
</protein>
<evidence type="ECO:0000256" key="1">
    <source>
        <dbReference type="SAM" id="MobiDB-lite"/>
    </source>
</evidence>
<accession>A0A5E5BIT4</accession>
<proteinExistence type="predicted"/>
<dbReference type="Proteomes" id="UP000335538">
    <property type="component" value="Unassembled WGS sequence"/>
</dbReference>
<organism evidence="2 3">
    <name type="scientific">Pandoraea sputorum</name>
    <dbReference type="NCBI Taxonomy" id="93222"/>
    <lineage>
        <taxon>Bacteria</taxon>
        <taxon>Pseudomonadati</taxon>
        <taxon>Pseudomonadota</taxon>
        <taxon>Betaproteobacteria</taxon>
        <taxon>Burkholderiales</taxon>
        <taxon>Burkholderiaceae</taxon>
        <taxon>Pandoraea</taxon>
    </lineage>
</organism>
<name>A0A5E5BIT4_9BURK</name>
<dbReference type="RefSeq" id="WP_150811405.1">
    <property type="nucleotide sequence ID" value="NZ_CABPSR010000030.1"/>
</dbReference>
<evidence type="ECO:0000313" key="2">
    <source>
        <dbReference type="EMBL" id="VVE85614.1"/>
    </source>
</evidence>
<gene>
    <name evidence="2" type="ORF">PSP31121_05325</name>
</gene>
<sequence length="102" mass="11165">MAQWGEGRVRFVAASQALGETPQSLGPRRAQIIGKGMIYRPSHGDIALTVPMFKQYLIGNLSSLAQERAHALSLLRPVHQMGRDPARGSPAPRIDSTIVRSY</sequence>